<protein>
    <submittedName>
        <fullName evidence="4">Redoxin domain-containing protein</fullName>
    </submittedName>
</protein>
<keyword evidence="2" id="KW-0812">Transmembrane</keyword>
<evidence type="ECO:0000256" key="2">
    <source>
        <dbReference type="SAM" id="Phobius"/>
    </source>
</evidence>
<dbReference type="Proteomes" id="UP000683213">
    <property type="component" value="Unassembled WGS sequence"/>
</dbReference>
<sequence>MDETTRKILLAVVVVAVIGAIVFLENPFQQNETVLPEVEDGSENAAEESSYPVAPEIIGIHSWINSQELKLADLRGKVVLVDFWTYSCVNCLRTLPHLREWNEKYSGLGFVLIGVHSPEFNFEKELANVQQAVNDNGIEYAVALDNDMKTWRNYKNRFWPAKYLIDANGRIRYTHFGEGAYAETEKQIQLLLEEARAEEIDIEIVEEEESGGGAGIFRTPELYAGYAFGSYLGNSEGYAQDAAKSFTAPAELADGKIYLNGEWFNSSEHVRHARKTQNLEDFIAIKYLASEVNAVLQAGPEPYKVYVMLDGKDLKERYAGSDIMWDDDGNAFVVVDKDRLYNIIDGPLGIRELRLSSDSDEFTLYTFTFGG</sequence>
<dbReference type="GO" id="GO:0016491">
    <property type="term" value="F:oxidoreductase activity"/>
    <property type="evidence" value="ECO:0007669"/>
    <property type="project" value="InterPro"/>
</dbReference>
<evidence type="ECO:0000256" key="1">
    <source>
        <dbReference type="SAM" id="Coils"/>
    </source>
</evidence>
<dbReference type="Gene3D" id="2.60.120.260">
    <property type="entry name" value="Galactose-binding domain-like"/>
    <property type="match status" value="1"/>
</dbReference>
<evidence type="ECO:0000313" key="6">
    <source>
        <dbReference type="Proteomes" id="UP000577419"/>
    </source>
</evidence>
<comment type="caution">
    <text evidence="4">The sequence shown here is derived from an EMBL/GenBank/DDBJ whole genome shotgun (WGS) entry which is preliminary data.</text>
</comment>
<dbReference type="EMBL" id="JAGVWF010000017">
    <property type="protein sequence ID" value="MBS3059023.1"/>
    <property type="molecule type" value="Genomic_DNA"/>
</dbReference>
<reference evidence="6" key="1">
    <citation type="journal article" date="2020" name="bioRxiv">
        <title>A rank-normalized archaeal taxonomy based on genome phylogeny resolves widespread incomplete and uneven classifications.</title>
        <authorList>
            <person name="Rinke C."/>
            <person name="Chuvochina M."/>
            <person name="Mussig A.J."/>
            <person name="Chaumeil P.-A."/>
            <person name="Waite D.W."/>
            <person name="Whitman W.B."/>
            <person name="Parks D.H."/>
            <person name="Hugenholtz P."/>
        </authorList>
    </citation>
    <scope>NUCLEOTIDE SEQUENCE [LARGE SCALE GENOMIC DNA]</scope>
</reference>
<dbReference type="InterPro" id="IPR036249">
    <property type="entry name" value="Thioredoxin-like_sf"/>
</dbReference>
<keyword evidence="2" id="KW-0472">Membrane</keyword>
<dbReference type="Gene3D" id="3.40.30.10">
    <property type="entry name" value="Glutaredoxin"/>
    <property type="match status" value="1"/>
</dbReference>
<feature type="coiled-coil region" evidence="1">
    <location>
        <begin position="181"/>
        <end position="208"/>
    </location>
</feature>
<organism evidence="4 6">
    <name type="scientific">Candidatus Iainarchaeum sp</name>
    <dbReference type="NCBI Taxonomy" id="3101447"/>
    <lineage>
        <taxon>Archaea</taxon>
        <taxon>Candidatus Iainarchaeota</taxon>
        <taxon>Candidatus Iainarchaeia</taxon>
        <taxon>Candidatus Iainarchaeales</taxon>
        <taxon>Candidatus Iainarchaeaceae</taxon>
        <taxon>Candidatus Iainarchaeum</taxon>
    </lineage>
</organism>
<dbReference type="PANTHER" id="PTHR42852">
    <property type="entry name" value="THIOL:DISULFIDE INTERCHANGE PROTEIN DSBE"/>
    <property type="match status" value="1"/>
</dbReference>
<evidence type="ECO:0000313" key="5">
    <source>
        <dbReference type="EMBL" id="MBS3059023.1"/>
    </source>
</evidence>
<dbReference type="Pfam" id="PF00578">
    <property type="entry name" value="AhpC-TSA"/>
    <property type="match status" value="1"/>
</dbReference>
<dbReference type="GO" id="GO:0016209">
    <property type="term" value="F:antioxidant activity"/>
    <property type="evidence" value="ECO:0007669"/>
    <property type="project" value="InterPro"/>
</dbReference>
<dbReference type="PROSITE" id="PS51352">
    <property type="entry name" value="THIOREDOXIN_2"/>
    <property type="match status" value="1"/>
</dbReference>
<dbReference type="AlphaFoldDB" id="A0A7J4IT09"/>
<feature type="domain" description="Thioredoxin" evidence="3">
    <location>
        <begin position="24"/>
        <end position="193"/>
    </location>
</feature>
<reference evidence="5" key="2">
    <citation type="submission" date="2021-03" db="EMBL/GenBank/DDBJ databases">
        <authorList>
            <person name="Jaffe A."/>
        </authorList>
    </citation>
    <scope>NUCLEOTIDE SEQUENCE</scope>
    <source>
        <strain evidence="5">RIFCSPHIGHO2_01_FULL_GW2011_AR10_43_9</strain>
    </source>
</reference>
<gene>
    <name evidence="4" type="ORF">HA237_04785</name>
    <name evidence="5" type="ORF">J4224_01200</name>
</gene>
<keyword evidence="2" id="KW-1133">Transmembrane helix</keyword>
<name>A0A7J4IT09_9ARCH</name>
<dbReference type="InterPro" id="IPR000866">
    <property type="entry name" value="AhpC/TSA"/>
</dbReference>
<dbReference type="PANTHER" id="PTHR42852:SF13">
    <property type="entry name" value="PROTEIN DIPZ"/>
    <property type="match status" value="1"/>
</dbReference>
<proteinExistence type="predicted"/>
<reference evidence="5" key="3">
    <citation type="submission" date="2021-05" db="EMBL/GenBank/DDBJ databases">
        <title>Protein family content uncovers lineage relationships and bacterial pathway maintenance mechanisms in DPANN archaea.</title>
        <authorList>
            <person name="Castelle C.J."/>
            <person name="Meheust R."/>
            <person name="Jaffe A.L."/>
            <person name="Seitz K."/>
            <person name="Gong X."/>
            <person name="Baker B.J."/>
            <person name="Banfield J.F."/>
        </authorList>
    </citation>
    <scope>NUCLEOTIDE SEQUENCE</scope>
    <source>
        <strain evidence="5">RIFCSPHIGHO2_01_FULL_GW2011_AR10_43_9</strain>
    </source>
</reference>
<dbReference type="InterPro" id="IPR041017">
    <property type="entry name" value="Thioredoxin_10"/>
</dbReference>
<dbReference type="SUPFAM" id="SSF52833">
    <property type="entry name" value="Thioredoxin-like"/>
    <property type="match status" value="1"/>
</dbReference>
<dbReference type="InterPro" id="IPR050553">
    <property type="entry name" value="Thioredoxin_ResA/DsbE_sf"/>
</dbReference>
<accession>A0A7J4IT09</accession>
<dbReference type="InterPro" id="IPR013766">
    <property type="entry name" value="Thioredoxin_domain"/>
</dbReference>
<keyword evidence="1" id="KW-0175">Coiled coil</keyword>
<evidence type="ECO:0000313" key="4">
    <source>
        <dbReference type="EMBL" id="HIH08658.1"/>
    </source>
</evidence>
<dbReference type="EMBL" id="DUFG01000022">
    <property type="protein sequence ID" value="HIH08658.1"/>
    <property type="molecule type" value="Genomic_DNA"/>
</dbReference>
<feature type="transmembrane region" description="Helical" evidence="2">
    <location>
        <begin position="7"/>
        <end position="24"/>
    </location>
</feature>
<dbReference type="Pfam" id="PF17991">
    <property type="entry name" value="Thioredoxin_10"/>
    <property type="match status" value="1"/>
</dbReference>
<evidence type="ECO:0000259" key="3">
    <source>
        <dbReference type="PROSITE" id="PS51352"/>
    </source>
</evidence>
<dbReference type="Proteomes" id="UP000577419">
    <property type="component" value="Unassembled WGS sequence"/>
</dbReference>